<dbReference type="RefSeq" id="WP_136062815.1">
    <property type="nucleotide sequence ID" value="NZ_CAAHFH010000002.1"/>
</dbReference>
<dbReference type="PROSITE" id="PS51725">
    <property type="entry name" value="ABM"/>
    <property type="match status" value="1"/>
</dbReference>
<feature type="domain" description="ABM" evidence="1">
    <location>
        <begin position="2"/>
        <end position="98"/>
    </location>
</feature>
<keyword evidence="2" id="KW-0560">Oxidoreductase</keyword>
<dbReference type="PANTHER" id="PTHR33336">
    <property type="entry name" value="QUINOL MONOOXYGENASE YGIN-RELATED"/>
    <property type="match status" value="1"/>
</dbReference>
<dbReference type="InterPro" id="IPR007138">
    <property type="entry name" value="ABM_dom"/>
</dbReference>
<dbReference type="EMBL" id="CAAHFH010000002">
    <property type="protein sequence ID" value="VGO21337.1"/>
    <property type="molecule type" value="Genomic_DNA"/>
</dbReference>
<proteinExistence type="predicted"/>
<dbReference type="GO" id="GO:0004497">
    <property type="term" value="F:monooxygenase activity"/>
    <property type="evidence" value="ECO:0007669"/>
    <property type="project" value="UniProtKB-KW"/>
</dbReference>
<protein>
    <submittedName>
        <fullName evidence="2">Putative quinol monooxygenase YgiN</fullName>
    </submittedName>
</protein>
<name>A0A6C2UPU5_9BACT</name>
<organism evidence="2 3">
    <name type="scientific">Pontiella sulfatireligans</name>
    <dbReference type="NCBI Taxonomy" id="2750658"/>
    <lineage>
        <taxon>Bacteria</taxon>
        <taxon>Pseudomonadati</taxon>
        <taxon>Kiritimatiellota</taxon>
        <taxon>Kiritimatiellia</taxon>
        <taxon>Kiritimatiellales</taxon>
        <taxon>Pontiellaceae</taxon>
        <taxon>Pontiella</taxon>
    </lineage>
</organism>
<keyword evidence="2" id="KW-0503">Monooxygenase</keyword>
<evidence type="ECO:0000259" key="1">
    <source>
        <dbReference type="PROSITE" id="PS51725"/>
    </source>
</evidence>
<dbReference type="Gene3D" id="3.30.70.100">
    <property type="match status" value="1"/>
</dbReference>
<dbReference type="SUPFAM" id="SSF54909">
    <property type="entry name" value="Dimeric alpha+beta barrel"/>
    <property type="match status" value="1"/>
</dbReference>
<evidence type="ECO:0000313" key="2">
    <source>
        <dbReference type="EMBL" id="VGO21337.1"/>
    </source>
</evidence>
<sequence length="101" mass="11128">MIHVIASIGVKPGKRAAFIKIFKANVPAVQAEDGCVEYIPTIDTNSGIEAQWKDETVVTIIEKWKTIEALHVHLAASHMEQFKKDTANLVEDVSLTVLEDA</sequence>
<gene>
    <name evidence="2" type="primary">ygiN_1</name>
    <name evidence="2" type="ORF">SCARR_03409</name>
</gene>
<keyword evidence="3" id="KW-1185">Reference proteome</keyword>
<dbReference type="Pfam" id="PF03992">
    <property type="entry name" value="ABM"/>
    <property type="match status" value="1"/>
</dbReference>
<dbReference type="Proteomes" id="UP000346198">
    <property type="component" value="Unassembled WGS sequence"/>
</dbReference>
<dbReference type="AlphaFoldDB" id="A0A6C2UPU5"/>
<accession>A0A6C2UPU5</accession>
<reference evidence="2 3" key="1">
    <citation type="submission" date="2019-04" db="EMBL/GenBank/DDBJ databases">
        <authorList>
            <person name="Van Vliet M D."/>
        </authorList>
    </citation>
    <scope>NUCLEOTIDE SEQUENCE [LARGE SCALE GENOMIC DNA]</scope>
    <source>
        <strain evidence="2 3">F21</strain>
    </source>
</reference>
<evidence type="ECO:0000313" key="3">
    <source>
        <dbReference type="Proteomes" id="UP000346198"/>
    </source>
</evidence>
<dbReference type="PANTHER" id="PTHR33336:SF3">
    <property type="entry name" value="ABM DOMAIN-CONTAINING PROTEIN"/>
    <property type="match status" value="1"/>
</dbReference>
<dbReference type="InterPro" id="IPR050744">
    <property type="entry name" value="AI-2_Isomerase_LsrG"/>
</dbReference>
<dbReference type="InterPro" id="IPR011008">
    <property type="entry name" value="Dimeric_a/b-barrel"/>
</dbReference>